<proteinExistence type="predicted"/>
<dbReference type="OrthoDB" id="3449038at2"/>
<gene>
    <name evidence="2" type="ordered locus">Tcur_4891</name>
</gene>
<dbReference type="AlphaFoldDB" id="D1A893"/>
<dbReference type="STRING" id="471852.Tcur_4891"/>
<dbReference type="InterPro" id="IPR011990">
    <property type="entry name" value="TPR-like_helical_dom_sf"/>
</dbReference>
<evidence type="ECO:0000313" key="3">
    <source>
        <dbReference type="Proteomes" id="UP000001918"/>
    </source>
</evidence>
<name>D1A893_THECD</name>
<protein>
    <recommendedName>
        <fullName evidence="4">HTH cro/C1-type domain-containing protein</fullName>
    </recommendedName>
</protein>
<keyword evidence="3" id="KW-1185">Reference proteome</keyword>
<dbReference type="EMBL" id="CP001738">
    <property type="protein sequence ID" value="ACZ00408.1"/>
    <property type="molecule type" value="Genomic_DNA"/>
</dbReference>
<dbReference type="Proteomes" id="UP000001918">
    <property type="component" value="Chromosome"/>
</dbReference>
<accession>D1A893</accession>
<evidence type="ECO:0008006" key="4">
    <source>
        <dbReference type="Google" id="ProtNLM"/>
    </source>
</evidence>
<dbReference type="Gene3D" id="1.25.40.10">
    <property type="entry name" value="Tetratricopeptide repeat domain"/>
    <property type="match status" value="1"/>
</dbReference>
<dbReference type="eggNOG" id="COG1396">
    <property type="taxonomic scope" value="Bacteria"/>
</dbReference>
<sequence length="444" mass="48911">MTDKRRPAWAVRLEAERSARQWGKHEMARRLLAASHIERGSIRNLARQIHRWEAGEVFPRDWATAYATVFKVPKEDLFGPECRPPEGQSTTPTGTVEKETRPDNGDDDVKRRALLELMAALGAGAAVPAGTVAAVLTALESSLDAPATELDAPGWQNLAWEYSQEIWVQPVGALMRDLAADIMDLGVALQREKNPSARRDLLRVSAQLTTYMSQELSDLGRYRDAGRALQAATHAADESGDHDLATWVRYYRASSALWENRPPEVINSFLNDAFKHAAGRPSSGLVKAFSTRAKFLATQGDATGAKQAIRDLHEVFGRLPEHVLQDRISPHGYSESALREAESFTYAMLGDTKHATSAIDQALSLMPEERSGSRTNLNLMRALALVHDRDITEGLNHAATTLNGMPTSSSRRRITEEIIKALPDEKTRALPAARELRALAAAKT</sequence>
<evidence type="ECO:0000313" key="2">
    <source>
        <dbReference type="EMBL" id="ACZ00408.1"/>
    </source>
</evidence>
<dbReference type="KEGG" id="tcu:Tcur_4891"/>
<feature type="compositionally biased region" description="Basic and acidic residues" evidence="1">
    <location>
        <begin position="96"/>
        <end position="107"/>
    </location>
</feature>
<reference evidence="2 3" key="1">
    <citation type="journal article" date="2011" name="Stand. Genomic Sci.">
        <title>Complete genome sequence of Thermomonospora curvata type strain (B9).</title>
        <authorList>
            <person name="Chertkov O."/>
            <person name="Sikorski J."/>
            <person name="Nolan M."/>
            <person name="Lapidus A."/>
            <person name="Lucas S."/>
            <person name="Del Rio T.G."/>
            <person name="Tice H."/>
            <person name="Cheng J.F."/>
            <person name="Goodwin L."/>
            <person name="Pitluck S."/>
            <person name="Liolios K."/>
            <person name="Ivanova N."/>
            <person name="Mavromatis K."/>
            <person name="Mikhailova N."/>
            <person name="Ovchinnikova G."/>
            <person name="Pati A."/>
            <person name="Chen A."/>
            <person name="Palaniappan K."/>
            <person name="Djao O.D."/>
            <person name="Land M."/>
            <person name="Hauser L."/>
            <person name="Chang Y.J."/>
            <person name="Jeffries C.D."/>
            <person name="Brettin T."/>
            <person name="Han C."/>
            <person name="Detter J.C."/>
            <person name="Rohde M."/>
            <person name="Goker M."/>
            <person name="Woyke T."/>
            <person name="Bristow J."/>
            <person name="Eisen J.A."/>
            <person name="Markowitz V."/>
            <person name="Hugenholtz P."/>
            <person name="Klenk H.P."/>
            <person name="Kyrpides N.C."/>
        </authorList>
    </citation>
    <scope>NUCLEOTIDE SEQUENCE [LARGE SCALE GENOMIC DNA]</scope>
    <source>
        <strain evidence="3">ATCC 19995 / DSM 43183 / JCM 3096 / KCTC 9072 / NBRC 15933 / NCIMB 10081 / Henssen B9</strain>
    </source>
</reference>
<dbReference type="HOGENOM" id="CLU_048433_0_0_11"/>
<organism evidence="2 3">
    <name type="scientific">Thermomonospora curvata (strain ATCC 19995 / DSM 43183 / JCM 3096 / KCTC 9072 / NBRC 15933 / NCIMB 10081 / Henssen B9)</name>
    <dbReference type="NCBI Taxonomy" id="471852"/>
    <lineage>
        <taxon>Bacteria</taxon>
        <taxon>Bacillati</taxon>
        <taxon>Actinomycetota</taxon>
        <taxon>Actinomycetes</taxon>
        <taxon>Streptosporangiales</taxon>
        <taxon>Thermomonosporaceae</taxon>
        <taxon>Thermomonospora</taxon>
    </lineage>
</organism>
<evidence type="ECO:0000256" key="1">
    <source>
        <dbReference type="SAM" id="MobiDB-lite"/>
    </source>
</evidence>
<feature type="region of interest" description="Disordered" evidence="1">
    <location>
        <begin position="77"/>
        <end position="107"/>
    </location>
</feature>